<proteinExistence type="predicted"/>
<comment type="caution">
    <text evidence="3">The sequence shown here is derived from an EMBL/GenBank/DDBJ whole genome shotgun (WGS) entry which is preliminary data.</text>
</comment>
<feature type="region of interest" description="Disordered" evidence="1">
    <location>
        <begin position="242"/>
        <end position="265"/>
    </location>
</feature>
<evidence type="ECO:0000256" key="1">
    <source>
        <dbReference type="SAM" id="MobiDB-lite"/>
    </source>
</evidence>
<keyword evidence="2" id="KW-0732">Signal</keyword>
<dbReference type="RefSeq" id="WP_189619398.1">
    <property type="nucleotide sequence ID" value="NZ_BMZA01000001.1"/>
</dbReference>
<feature type="chain" id="PRO_5038139276" description="DUF4139 domain-containing protein" evidence="2">
    <location>
        <begin position="24"/>
        <end position="500"/>
    </location>
</feature>
<gene>
    <name evidence="3" type="ORF">GCM10011614_03870</name>
</gene>
<evidence type="ECO:0000313" key="3">
    <source>
        <dbReference type="EMBL" id="GGY92336.1"/>
    </source>
</evidence>
<dbReference type="PANTHER" id="PTHR38075:SF1">
    <property type="entry name" value="DUF4139 DOMAIN-CONTAINING PROTEIN"/>
    <property type="match status" value="1"/>
</dbReference>
<evidence type="ECO:0000256" key="2">
    <source>
        <dbReference type="SAM" id="SignalP"/>
    </source>
</evidence>
<keyword evidence="4" id="KW-1185">Reference proteome</keyword>
<dbReference type="EMBL" id="BMZA01000001">
    <property type="protein sequence ID" value="GGY92336.1"/>
    <property type="molecule type" value="Genomic_DNA"/>
</dbReference>
<reference evidence="3" key="2">
    <citation type="submission" date="2020-09" db="EMBL/GenBank/DDBJ databases">
        <authorList>
            <person name="Sun Q."/>
            <person name="Kim S."/>
        </authorList>
    </citation>
    <scope>NUCLEOTIDE SEQUENCE</scope>
    <source>
        <strain evidence="3">KCTC 32255</strain>
    </source>
</reference>
<sequence>MERVRKHAAILAAGIAACTPAAAQAQAAGPVRSAQGDVSLTIYNEDLALVQDTRQLALPGGRSRQEFPDVSAAIRPETVTLSGNGTGIVEQNFDYDLLSPDKLLDKAVGQTVTVVRTNPATGAETREQALVLANNGGTIMRIGDRVEVLENYGARILFPGLPPNLRARPTLSVTLQTASAGTRPITLSYLTRGMGWRADYVALFDETAGKIDMQGWITLNNSTGTSFPDAKVLLVAGKPQQAGDDNGYDNYSRPQPRSVRMVPGTQSANREQLSDFYVYPISAATTVANAQQKQVSFLDVAGSPASKGYQYRNGWLGRADEGQSADTVLNFSTARDAGLGDALPAGVVRVYMRDARGQPQFIGENRIDHTPMGSTLAIKTGEAFDVKVQPTVEKRERITTDEWQRSSRYRVTVDGKTTEVTVDDSVTLWRTTMAYKVTNARPTPVTVEVVQAGLDGWWHDTRVPSETIKGTRRSADERVWQVPVPANGETMLTVSFDTRY</sequence>
<name>A0A918P9C4_9SPHN</name>
<dbReference type="Proteomes" id="UP000648075">
    <property type="component" value="Unassembled WGS sequence"/>
</dbReference>
<protein>
    <recommendedName>
        <fullName evidence="5">DUF4139 domain-containing protein</fullName>
    </recommendedName>
</protein>
<dbReference type="AlphaFoldDB" id="A0A918P9C4"/>
<dbReference type="PROSITE" id="PS51257">
    <property type="entry name" value="PROKAR_LIPOPROTEIN"/>
    <property type="match status" value="1"/>
</dbReference>
<feature type="signal peptide" evidence="2">
    <location>
        <begin position="1"/>
        <end position="23"/>
    </location>
</feature>
<organism evidence="3 4">
    <name type="scientific">Novosphingobium colocasiae</name>
    <dbReference type="NCBI Taxonomy" id="1256513"/>
    <lineage>
        <taxon>Bacteria</taxon>
        <taxon>Pseudomonadati</taxon>
        <taxon>Pseudomonadota</taxon>
        <taxon>Alphaproteobacteria</taxon>
        <taxon>Sphingomonadales</taxon>
        <taxon>Sphingomonadaceae</taxon>
        <taxon>Novosphingobium</taxon>
    </lineage>
</organism>
<evidence type="ECO:0000313" key="4">
    <source>
        <dbReference type="Proteomes" id="UP000648075"/>
    </source>
</evidence>
<accession>A0A918P9C4</accession>
<reference evidence="3" key="1">
    <citation type="journal article" date="2014" name="Int. J. Syst. Evol. Microbiol.">
        <title>Complete genome sequence of Corynebacterium casei LMG S-19264T (=DSM 44701T), isolated from a smear-ripened cheese.</title>
        <authorList>
            <consortium name="US DOE Joint Genome Institute (JGI-PGF)"/>
            <person name="Walter F."/>
            <person name="Albersmeier A."/>
            <person name="Kalinowski J."/>
            <person name="Ruckert C."/>
        </authorList>
    </citation>
    <scope>NUCLEOTIDE SEQUENCE</scope>
    <source>
        <strain evidence="3">KCTC 32255</strain>
    </source>
</reference>
<dbReference type="PANTHER" id="PTHR38075">
    <property type="entry name" value="DUF4139 DOMAIN-CONTAINING PROTEIN"/>
    <property type="match status" value="1"/>
</dbReference>
<evidence type="ECO:0008006" key="5">
    <source>
        <dbReference type="Google" id="ProtNLM"/>
    </source>
</evidence>